<evidence type="ECO:0000313" key="1">
    <source>
        <dbReference type="EMBL" id="KAK1129214.1"/>
    </source>
</evidence>
<name>A0AA40G1A2_9HYME</name>
<proteinExistence type="predicted"/>
<dbReference type="AlphaFoldDB" id="A0AA40G1A2"/>
<dbReference type="Proteomes" id="UP001177670">
    <property type="component" value="Unassembled WGS sequence"/>
</dbReference>
<protein>
    <submittedName>
        <fullName evidence="1">Uncharacterized protein</fullName>
    </submittedName>
</protein>
<comment type="caution">
    <text evidence="1">The sequence shown here is derived from an EMBL/GenBank/DDBJ whole genome shotgun (WGS) entry which is preliminary data.</text>
</comment>
<keyword evidence="2" id="KW-1185">Reference proteome</keyword>
<evidence type="ECO:0000313" key="2">
    <source>
        <dbReference type="Proteomes" id="UP001177670"/>
    </source>
</evidence>
<organism evidence="1 2">
    <name type="scientific">Melipona bicolor</name>
    <dbReference type="NCBI Taxonomy" id="60889"/>
    <lineage>
        <taxon>Eukaryota</taxon>
        <taxon>Metazoa</taxon>
        <taxon>Ecdysozoa</taxon>
        <taxon>Arthropoda</taxon>
        <taxon>Hexapoda</taxon>
        <taxon>Insecta</taxon>
        <taxon>Pterygota</taxon>
        <taxon>Neoptera</taxon>
        <taxon>Endopterygota</taxon>
        <taxon>Hymenoptera</taxon>
        <taxon>Apocrita</taxon>
        <taxon>Aculeata</taxon>
        <taxon>Apoidea</taxon>
        <taxon>Anthophila</taxon>
        <taxon>Apidae</taxon>
        <taxon>Melipona</taxon>
    </lineage>
</organism>
<sequence length="89" mass="9378">MKIKKNVSTKASGRCWTGVVYNALLYTLISSVSLETIAEFASSPAVTSANMSPLKASGRRPLPLYATDEVTVAESLIGSTNPFGGLVLK</sequence>
<reference evidence="1" key="1">
    <citation type="submission" date="2021-10" db="EMBL/GenBank/DDBJ databases">
        <title>Melipona bicolor Genome sequencing and assembly.</title>
        <authorList>
            <person name="Araujo N.S."/>
            <person name="Arias M.C."/>
        </authorList>
    </citation>
    <scope>NUCLEOTIDE SEQUENCE</scope>
    <source>
        <strain evidence="1">USP_2M_L1-L4_2017</strain>
        <tissue evidence="1">Whole body</tissue>
    </source>
</reference>
<accession>A0AA40G1A2</accession>
<gene>
    <name evidence="1" type="ORF">K0M31_020344</name>
</gene>
<dbReference type="EMBL" id="JAHYIQ010000009">
    <property type="protein sequence ID" value="KAK1129214.1"/>
    <property type="molecule type" value="Genomic_DNA"/>
</dbReference>